<sequence>MRSAATFLYAHLSFTQARGESVNRADPSHPSLPLFAQVLADAFLPLSFWAISSRASRTFASSLATGPLSYLRSLNLNFFRFLLFPINHQPPADAFFDGHNVNDADNDDDAAALLDRSIWLFLMF</sequence>
<proteinExistence type="predicted"/>
<accession>A0A2M4DKP4</accession>
<reference evidence="1" key="1">
    <citation type="submission" date="2018-01" db="EMBL/GenBank/DDBJ databases">
        <title>An insight into the sialome of Amazonian anophelines.</title>
        <authorList>
            <person name="Ribeiro J.M."/>
            <person name="Scarpassa V."/>
            <person name="Calvo E."/>
        </authorList>
    </citation>
    <scope>NUCLEOTIDE SEQUENCE</scope>
</reference>
<dbReference type="EMBL" id="GGFL01013939">
    <property type="protein sequence ID" value="MBW78117.1"/>
    <property type="molecule type" value="Transcribed_RNA"/>
</dbReference>
<organism evidence="1">
    <name type="scientific">Anopheles darlingi</name>
    <name type="common">Mosquito</name>
    <dbReference type="NCBI Taxonomy" id="43151"/>
    <lineage>
        <taxon>Eukaryota</taxon>
        <taxon>Metazoa</taxon>
        <taxon>Ecdysozoa</taxon>
        <taxon>Arthropoda</taxon>
        <taxon>Hexapoda</taxon>
        <taxon>Insecta</taxon>
        <taxon>Pterygota</taxon>
        <taxon>Neoptera</taxon>
        <taxon>Endopterygota</taxon>
        <taxon>Diptera</taxon>
        <taxon>Nematocera</taxon>
        <taxon>Culicoidea</taxon>
        <taxon>Culicidae</taxon>
        <taxon>Anophelinae</taxon>
        <taxon>Anopheles</taxon>
    </lineage>
</organism>
<dbReference type="AlphaFoldDB" id="A0A2M4DKP4"/>
<protein>
    <submittedName>
        <fullName evidence="1">Putative secreted protein</fullName>
    </submittedName>
</protein>
<evidence type="ECO:0000313" key="1">
    <source>
        <dbReference type="EMBL" id="MBW78117.1"/>
    </source>
</evidence>
<name>A0A2M4DKP4_ANODA</name>